<name>A0A918E3F2_9ACTN</name>
<evidence type="ECO:0000313" key="3">
    <source>
        <dbReference type="Proteomes" id="UP000641932"/>
    </source>
</evidence>
<dbReference type="InterPro" id="IPR001584">
    <property type="entry name" value="Integrase_cat-core"/>
</dbReference>
<reference evidence="2" key="1">
    <citation type="journal article" date="2014" name="Int. J. Syst. Evol. Microbiol.">
        <title>Complete genome sequence of Corynebacterium casei LMG S-19264T (=DSM 44701T), isolated from a smear-ripened cheese.</title>
        <authorList>
            <consortium name="US DOE Joint Genome Institute (JGI-PGF)"/>
            <person name="Walter F."/>
            <person name="Albersmeier A."/>
            <person name="Kalinowski J."/>
            <person name="Ruckert C."/>
        </authorList>
    </citation>
    <scope>NUCLEOTIDE SEQUENCE</scope>
    <source>
        <strain evidence="2">CGMCC 4.7201</strain>
    </source>
</reference>
<dbReference type="InterPro" id="IPR012337">
    <property type="entry name" value="RNaseH-like_sf"/>
</dbReference>
<feature type="domain" description="Integrase catalytic" evidence="1">
    <location>
        <begin position="1"/>
        <end position="122"/>
    </location>
</feature>
<dbReference type="GO" id="GO:0015074">
    <property type="term" value="P:DNA integration"/>
    <property type="evidence" value="ECO:0007669"/>
    <property type="project" value="InterPro"/>
</dbReference>
<accession>A0A918E3F2</accession>
<protein>
    <recommendedName>
        <fullName evidence="1">Integrase catalytic domain-containing protein</fullName>
    </recommendedName>
</protein>
<organism evidence="2 3">
    <name type="scientific">Wenjunlia tyrosinilytica</name>
    <dbReference type="NCBI Taxonomy" id="1544741"/>
    <lineage>
        <taxon>Bacteria</taxon>
        <taxon>Bacillati</taxon>
        <taxon>Actinomycetota</taxon>
        <taxon>Actinomycetes</taxon>
        <taxon>Kitasatosporales</taxon>
        <taxon>Streptomycetaceae</taxon>
        <taxon>Wenjunlia</taxon>
    </lineage>
</organism>
<dbReference type="EMBL" id="BMMS01000092">
    <property type="protein sequence ID" value="GGP01259.1"/>
    <property type="molecule type" value="Genomic_DNA"/>
</dbReference>
<dbReference type="SUPFAM" id="SSF53098">
    <property type="entry name" value="Ribonuclease H-like"/>
    <property type="match status" value="1"/>
</dbReference>
<dbReference type="PROSITE" id="PS50994">
    <property type="entry name" value="INTEGRASE"/>
    <property type="match status" value="1"/>
</dbReference>
<keyword evidence="3" id="KW-1185">Reference proteome</keyword>
<dbReference type="Proteomes" id="UP000641932">
    <property type="component" value="Unassembled WGS sequence"/>
</dbReference>
<evidence type="ECO:0000313" key="2">
    <source>
        <dbReference type="EMBL" id="GGP01259.1"/>
    </source>
</evidence>
<evidence type="ECO:0000259" key="1">
    <source>
        <dbReference type="PROSITE" id="PS50994"/>
    </source>
</evidence>
<sequence>MRIDRGKDFLSRTVLGVVGTLGAKVDDLPAYSPRLKGTVENLNRSADRMLFAALPGYTVTASPRRGKTESADPGPPLPMTFTEFTTEILSWTRWWNTGRFCWLTHSRGEGDAEPGKLANAVLDDELEPVAGIADGASAAALMAA</sequence>
<comment type="caution">
    <text evidence="2">The sequence shown here is derived from an EMBL/GenBank/DDBJ whole genome shotgun (WGS) entry which is preliminary data.</text>
</comment>
<dbReference type="AlphaFoldDB" id="A0A918E3F2"/>
<gene>
    <name evidence="2" type="ORF">GCM10012280_71770</name>
</gene>
<reference evidence="2" key="2">
    <citation type="submission" date="2020-09" db="EMBL/GenBank/DDBJ databases">
        <authorList>
            <person name="Sun Q."/>
            <person name="Zhou Y."/>
        </authorList>
    </citation>
    <scope>NUCLEOTIDE SEQUENCE</scope>
    <source>
        <strain evidence="2">CGMCC 4.7201</strain>
    </source>
</reference>
<proteinExistence type="predicted"/>